<evidence type="ECO:0000256" key="1">
    <source>
        <dbReference type="SAM" id="MobiDB-lite"/>
    </source>
</evidence>
<dbReference type="EMBL" id="JBHTMK010000069">
    <property type="protein sequence ID" value="MFD1373575.1"/>
    <property type="molecule type" value="Genomic_DNA"/>
</dbReference>
<keyword evidence="3" id="KW-1185">Reference proteome</keyword>
<dbReference type="RefSeq" id="WP_317790253.1">
    <property type="nucleotide sequence ID" value="NZ_AP028461.1"/>
</dbReference>
<sequence length="137" mass="15172">MAEELTERQRELVADCTRLWEAGEMKLKPLAAHYRSVIARIASAETQVDVLWRDQLLGGPFGEAKSAWQYLADTTVDLLRESAESLEATGDVLVMAAREYQEAERINTEAIAEQKENIVRAGSRETTTSSEASDGTP</sequence>
<accession>A0ABW4ATP3</accession>
<comment type="caution">
    <text evidence="2">The sequence shown here is derived from an EMBL/GenBank/DDBJ whole genome shotgun (WGS) entry which is preliminary data.</text>
</comment>
<evidence type="ECO:0008006" key="4">
    <source>
        <dbReference type="Google" id="ProtNLM"/>
    </source>
</evidence>
<dbReference type="Proteomes" id="UP001597183">
    <property type="component" value="Unassembled WGS sequence"/>
</dbReference>
<proteinExistence type="predicted"/>
<organism evidence="2 3">
    <name type="scientific">Actinoplanes sichuanensis</name>
    <dbReference type="NCBI Taxonomy" id="512349"/>
    <lineage>
        <taxon>Bacteria</taxon>
        <taxon>Bacillati</taxon>
        <taxon>Actinomycetota</taxon>
        <taxon>Actinomycetes</taxon>
        <taxon>Micromonosporales</taxon>
        <taxon>Micromonosporaceae</taxon>
        <taxon>Actinoplanes</taxon>
    </lineage>
</organism>
<protein>
    <recommendedName>
        <fullName evidence="4">Excreted virulence factor EspC, type VII ESX diderm</fullName>
    </recommendedName>
</protein>
<evidence type="ECO:0000313" key="3">
    <source>
        <dbReference type="Proteomes" id="UP001597183"/>
    </source>
</evidence>
<feature type="region of interest" description="Disordered" evidence="1">
    <location>
        <begin position="114"/>
        <end position="137"/>
    </location>
</feature>
<reference evidence="3" key="1">
    <citation type="journal article" date="2019" name="Int. J. Syst. Evol. Microbiol.">
        <title>The Global Catalogue of Microorganisms (GCM) 10K type strain sequencing project: providing services to taxonomists for standard genome sequencing and annotation.</title>
        <authorList>
            <consortium name="The Broad Institute Genomics Platform"/>
            <consortium name="The Broad Institute Genome Sequencing Center for Infectious Disease"/>
            <person name="Wu L."/>
            <person name="Ma J."/>
        </authorList>
    </citation>
    <scope>NUCLEOTIDE SEQUENCE [LARGE SCALE GENOMIC DNA]</scope>
    <source>
        <strain evidence="3">CCM 7526</strain>
    </source>
</reference>
<evidence type="ECO:0000313" key="2">
    <source>
        <dbReference type="EMBL" id="MFD1373575.1"/>
    </source>
</evidence>
<name>A0ABW4ATP3_9ACTN</name>
<feature type="compositionally biased region" description="Polar residues" evidence="1">
    <location>
        <begin position="124"/>
        <end position="137"/>
    </location>
</feature>
<gene>
    <name evidence="2" type="ORF">ACFQ5G_50300</name>
</gene>